<feature type="transmembrane region" description="Helical" evidence="2">
    <location>
        <begin position="105"/>
        <end position="126"/>
    </location>
</feature>
<proteinExistence type="predicted"/>
<dbReference type="AlphaFoldDB" id="A0A923L0B0"/>
<dbReference type="SMART" id="SM00530">
    <property type="entry name" value="HTH_XRE"/>
    <property type="match status" value="1"/>
</dbReference>
<evidence type="ECO:0000256" key="2">
    <source>
        <dbReference type="SAM" id="Phobius"/>
    </source>
</evidence>
<keyword evidence="2" id="KW-1133">Transmembrane helix</keyword>
<evidence type="ECO:0000259" key="3">
    <source>
        <dbReference type="PROSITE" id="PS50943"/>
    </source>
</evidence>
<dbReference type="Proteomes" id="UP000659630">
    <property type="component" value="Unassembled WGS sequence"/>
</dbReference>
<evidence type="ECO:0000313" key="4">
    <source>
        <dbReference type="EMBL" id="MBC5580145.1"/>
    </source>
</evidence>
<dbReference type="InterPro" id="IPR010982">
    <property type="entry name" value="Lambda_DNA-bd_dom_sf"/>
</dbReference>
<comment type="caution">
    <text evidence="4">The sequence shown here is derived from an EMBL/GenBank/DDBJ whole genome shotgun (WGS) entry which is preliminary data.</text>
</comment>
<reference evidence="4" key="1">
    <citation type="submission" date="2020-08" db="EMBL/GenBank/DDBJ databases">
        <title>Genome public.</title>
        <authorList>
            <person name="Liu C."/>
            <person name="Sun Q."/>
        </authorList>
    </citation>
    <scope>NUCLEOTIDE SEQUENCE</scope>
    <source>
        <strain evidence="4">BX8</strain>
    </source>
</reference>
<sequence length="405" mass="42626">MTIGERIGALRRAAGLSQERLAEQLGVSRQAIGKWESGSSLPGVDNLQELARALGVSCDELITGEKAPSGEDAEPAEGTVALESVRALLDGQAEAQQRTGRAHRWVAAALAFLACAAAAACVFIAVHTSGRLNYFSNKIGGLEAAVAGLDSTIDSTIDARVAGIENSLQQQASLIASFDFHYGSPGWNAAWVPLSVSVLPKAYQPGMSAAFTLFPSGGDAVIVQGNPDGGNGFGGELKIPLEADYSDFILSVSFTGPDGSVQSEELLRETDFVRGYRALVQVAPREFTISHSALGPDTDQVWRVGGEFELSIERGYQDTSPYPVAAQADLVVGGKVVQTAEVDVSLFSDFADQPSQDEPATFMSGGSFYASFEIGSYEIAGPDEVEIIARVTENTGSVITASHHF</sequence>
<dbReference type="EMBL" id="JACONZ010000001">
    <property type="protein sequence ID" value="MBC5580145.1"/>
    <property type="molecule type" value="Genomic_DNA"/>
</dbReference>
<evidence type="ECO:0000313" key="5">
    <source>
        <dbReference type="Proteomes" id="UP000659630"/>
    </source>
</evidence>
<protein>
    <submittedName>
        <fullName evidence="4">Helix-turn-helix transcriptional regulator</fullName>
    </submittedName>
</protein>
<name>A0A923L0B0_9FIRM</name>
<dbReference type="GO" id="GO:0003677">
    <property type="term" value="F:DNA binding"/>
    <property type="evidence" value="ECO:0007669"/>
    <property type="project" value="UniProtKB-KW"/>
</dbReference>
<dbReference type="SUPFAM" id="SSF47413">
    <property type="entry name" value="lambda repressor-like DNA-binding domains"/>
    <property type="match status" value="1"/>
</dbReference>
<dbReference type="PANTHER" id="PTHR46558">
    <property type="entry name" value="TRACRIPTIONAL REGULATORY PROTEIN-RELATED-RELATED"/>
    <property type="match status" value="1"/>
</dbReference>
<feature type="domain" description="HTH cro/C1-type" evidence="3">
    <location>
        <begin position="7"/>
        <end position="61"/>
    </location>
</feature>
<accession>A0A923L0B0</accession>
<evidence type="ECO:0000256" key="1">
    <source>
        <dbReference type="ARBA" id="ARBA00023125"/>
    </source>
</evidence>
<keyword evidence="1" id="KW-0238">DNA-binding</keyword>
<keyword evidence="2" id="KW-0472">Membrane</keyword>
<keyword evidence="5" id="KW-1185">Reference proteome</keyword>
<gene>
    <name evidence="4" type="ORF">H8S23_01345</name>
</gene>
<dbReference type="Pfam" id="PF01381">
    <property type="entry name" value="HTH_3"/>
    <property type="match status" value="1"/>
</dbReference>
<dbReference type="RefSeq" id="WP_186886516.1">
    <property type="nucleotide sequence ID" value="NZ_JACONZ010000001.1"/>
</dbReference>
<dbReference type="InterPro" id="IPR001387">
    <property type="entry name" value="Cro/C1-type_HTH"/>
</dbReference>
<dbReference type="PANTHER" id="PTHR46558:SF11">
    <property type="entry name" value="HTH-TYPE TRANSCRIPTIONAL REGULATOR XRE"/>
    <property type="match status" value="1"/>
</dbReference>
<dbReference type="Gene3D" id="1.10.260.40">
    <property type="entry name" value="lambda repressor-like DNA-binding domains"/>
    <property type="match status" value="1"/>
</dbReference>
<dbReference type="PROSITE" id="PS50943">
    <property type="entry name" value="HTH_CROC1"/>
    <property type="match status" value="1"/>
</dbReference>
<keyword evidence="2" id="KW-0812">Transmembrane</keyword>
<dbReference type="CDD" id="cd00093">
    <property type="entry name" value="HTH_XRE"/>
    <property type="match status" value="1"/>
</dbReference>
<organism evidence="4 5">
    <name type="scientific">Anaerofilum hominis</name>
    <dbReference type="NCBI Taxonomy" id="2763016"/>
    <lineage>
        <taxon>Bacteria</taxon>
        <taxon>Bacillati</taxon>
        <taxon>Bacillota</taxon>
        <taxon>Clostridia</taxon>
        <taxon>Eubacteriales</taxon>
        <taxon>Oscillospiraceae</taxon>
        <taxon>Anaerofilum</taxon>
    </lineage>
</organism>